<organism evidence="2 3">
    <name type="scientific">Hypsizygus marmoreus</name>
    <name type="common">White beech mushroom</name>
    <name type="synonym">Agaricus marmoreus</name>
    <dbReference type="NCBI Taxonomy" id="39966"/>
    <lineage>
        <taxon>Eukaryota</taxon>
        <taxon>Fungi</taxon>
        <taxon>Dikarya</taxon>
        <taxon>Basidiomycota</taxon>
        <taxon>Agaricomycotina</taxon>
        <taxon>Agaricomycetes</taxon>
        <taxon>Agaricomycetidae</taxon>
        <taxon>Agaricales</taxon>
        <taxon>Tricholomatineae</taxon>
        <taxon>Lyophyllaceae</taxon>
        <taxon>Hypsizygus</taxon>
    </lineage>
</organism>
<feature type="region of interest" description="Disordered" evidence="1">
    <location>
        <begin position="1"/>
        <end position="21"/>
    </location>
</feature>
<feature type="region of interest" description="Disordered" evidence="1">
    <location>
        <begin position="92"/>
        <end position="121"/>
    </location>
</feature>
<dbReference type="InParanoid" id="A0A369JMV9"/>
<keyword evidence="3" id="KW-1185">Reference proteome</keyword>
<feature type="compositionally biased region" description="Basic and acidic residues" evidence="1">
    <location>
        <begin position="92"/>
        <end position="106"/>
    </location>
</feature>
<comment type="caution">
    <text evidence="2">The sequence shown here is derived from an EMBL/GenBank/DDBJ whole genome shotgun (WGS) entry which is preliminary data.</text>
</comment>
<gene>
    <name evidence="2" type="ORF">Hypma_010955</name>
</gene>
<sequence>MSNFWVPKRKQQKQHDDDPENIEAKCAILESERQEVFNRSTYEQQQQYAVEETAQWVGERHRGNEFDLMMAEFGARFDADVQRWQRSFRDSEGRRQEIYETNEGNREAVFSEGQSSRTSLFQQAQDARGRRAEWYKTTWESHFREGRQVRKEAYEALEKAAMDQCNKLIGAQEESFALDEYRRDKIVMDLIDEERNSPSRHDIDQMAPPELAHVVDQHRSSSPVNGMEIISPLESLHSLRRSIDEPPALPTLQESAAQPLVDVTQLLPINNIGPSFQGAVSPKPGSSSQERRSLVVVTEGSQATDTTAGVASPDGSTFEDRFRLAQEQRQRSFLTEEEHYENRFMEAEITRDGAEAARTELFSREVQALHAEFAEMHKAYKYDRREADWNIREGRRDNQYKSAQARHFQAFEQALLSVQNQFAAENGLESEVAASIRRSIDKIHQKQDKLFQEARASLHSLFGKHQRSRERLLETKYPPIMVSWAFARQSTSLETEPKPGIKRRRGRPKGSKNKGPSSLPTPGPSLNRPATGFATNVLLQGESTYAHLPVPGDQHPQRRKKTLHEKKHEALFDEAQARRHIAFEYGVQRRRNMFTMNEMRRQLEFEVQQRKRKDEFKMQEHHSELDFIRAERVMEEDFWKEEKKREASFTAKEAARDLAFETSQKQREERFHIEMESLRKECYEAEVKRQEDMEQWSEELFERLRERMEGDHWRLEERILEEAFQRSLPFIPVKLRIGRMDDFENVVGDR</sequence>
<protein>
    <submittedName>
        <fullName evidence="2">Uncharacterized protein</fullName>
    </submittedName>
</protein>
<feature type="compositionally biased region" description="Polar residues" evidence="1">
    <location>
        <begin position="299"/>
        <end position="309"/>
    </location>
</feature>
<proteinExistence type="predicted"/>
<feature type="compositionally biased region" description="Low complexity" evidence="1">
    <location>
        <begin position="513"/>
        <end position="526"/>
    </location>
</feature>
<evidence type="ECO:0000313" key="3">
    <source>
        <dbReference type="Proteomes" id="UP000076154"/>
    </source>
</evidence>
<feature type="compositionally biased region" description="Basic residues" evidence="1">
    <location>
        <begin position="500"/>
        <end position="512"/>
    </location>
</feature>
<feature type="region of interest" description="Disordered" evidence="1">
    <location>
        <begin position="297"/>
        <end position="316"/>
    </location>
</feature>
<evidence type="ECO:0000256" key="1">
    <source>
        <dbReference type="SAM" id="MobiDB-lite"/>
    </source>
</evidence>
<dbReference type="OrthoDB" id="3067839at2759"/>
<feature type="compositionally biased region" description="Polar residues" evidence="1">
    <location>
        <begin position="112"/>
        <end position="121"/>
    </location>
</feature>
<accession>A0A369JMV9</accession>
<dbReference type="EMBL" id="LUEZ02000053">
    <property type="protein sequence ID" value="RDB21725.1"/>
    <property type="molecule type" value="Genomic_DNA"/>
</dbReference>
<name>A0A369JMV9_HYPMA</name>
<dbReference type="Proteomes" id="UP000076154">
    <property type="component" value="Unassembled WGS sequence"/>
</dbReference>
<feature type="region of interest" description="Disordered" evidence="1">
    <location>
        <begin position="491"/>
        <end position="531"/>
    </location>
</feature>
<evidence type="ECO:0000313" key="2">
    <source>
        <dbReference type="EMBL" id="RDB21725.1"/>
    </source>
</evidence>
<dbReference type="AlphaFoldDB" id="A0A369JMV9"/>
<reference evidence="2" key="1">
    <citation type="submission" date="2018-04" db="EMBL/GenBank/DDBJ databases">
        <title>Whole genome sequencing of Hypsizygus marmoreus.</title>
        <authorList>
            <person name="Choi I.-G."/>
            <person name="Min B."/>
            <person name="Kim J.-G."/>
            <person name="Kim S."/>
            <person name="Oh Y.-L."/>
            <person name="Kong W.-S."/>
            <person name="Park H."/>
            <person name="Jeong J."/>
            <person name="Song E.-S."/>
        </authorList>
    </citation>
    <scope>NUCLEOTIDE SEQUENCE [LARGE SCALE GENOMIC DNA]</scope>
    <source>
        <strain evidence="2">51987-8</strain>
    </source>
</reference>